<dbReference type="FunFam" id="1.10.1200.10:FF:000007">
    <property type="entry name" value="Probable polyketide synthase pks17"/>
    <property type="match status" value="4"/>
</dbReference>
<dbReference type="Pfam" id="PF14765">
    <property type="entry name" value="PS-DH"/>
    <property type="match status" value="1"/>
</dbReference>
<feature type="domain" description="Carrier" evidence="11">
    <location>
        <begin position="6079"/>
        <end position="6154"/>
    </location>
</feature>
<comment type="pathway">
    <text evidence="2">Antibiotic biosynthesis.</text>
</comment>
<comment type="cofactor">
    <cofactor evidence="1">
        <name>pantetheine 4'-phosphate</name>
        <dbReference type="ChEBI" id="CHEBI:47942"/>
    </cofactor>
</comment>
<dbReference type="Gene3D" id="3.40.47.10">
    <property type="match status" value="4"/>
</dbReference>
<dbReference type="Pfam" id="PF00698">
    <property type="entry name" value="Acyl_transf_1"/>
    <property type="match status" value="4"/>
</dbReference>
<dbReference type="SMART" id="SM00827">
    <property type="entry name" value="PKS_AT"/>
    <property type="match status" value="4"/>
</dbReference>
<dbReference type="InterPro" id="IPR020807">
    <property type="entry name" value="PKS_DH"/>
</dbReference>
<comment type="caution">
    <text evidence="14">The sequence shown here is derived from an EMBL/GenBank/DDBJ whole genome shotgun (WGS) entry which is preliminary data.</text>
</comment>
<dbReference type="InterPro" id="IPR014043">
    <property type="entry name" value="Acyl_transferase_dom"/>
</dbReference>
<dbReference type="Pfam" id="PF00550">
    <property type="entry name" value="PP-binding"/>
    <property type="match status" value="4"/>
</dbReference>
<dbReference type="InterPro" id="IPR011032">
    <property type="entry name" value="GroES-like_sf"/>
</dbReference>
<dbReference type="InterPro" id="IPR006162">
    <property type="entry name" value="Ppantetheine_attach_site"/>
</dbReference>
<dbReference type="GO" id="GO:0006633">
    <property type="term" value="P:fatty acid biosynthetic process"/>
    <property type="evidence" value="ECO:0007669"/>
    <property type="project" value="InterPro"/>
</dbReference>
<dbReference type="Proteomes" id="UP000294901">
    <property type="component" value="Unassembled WGS sequence"/>
</dbReference>
<dbReference type="PANTHER" id="PTHR43775">
    <property type="entry name" value="FATTY ACID SYNTHASE"/>
    <property type="match status" value="1"/>
</dbReference>
<dbReference type="InterPro" id="IPR050091">
    <property type="entry name" value="PKS_NRPS_Biosynth_Enz"/>
</dbReference>
<evidence type="ECO:0000256" key="4">
    <source>
        <dbReference type="ARBA" id="ARBA00022553"/>
    </source>
</evidence>
<feature type="active site" description="Proton donor; for dehydratase activity" evidence="9">
    <location>
        <position position="3878"/>
    </location>
</feature>
<dbReference type="SUPFAM" id="SSF47336">
    <property type="entry name" value="ACP-like"/>
    <property type="match status" value="4"/>
</dbReference>
<dbReference type="Gene3D" id="3.30.70.3290">
    <property type="match status" value="4"/>
</dbReference>
<evidence type="ECO:0000313" key="15">
    <source>
        <dbReference type="Proteomes" id="UP000294901"/>
    </source>
</evidence>
<dbReference type="PANTHER" id="PTHR43775:SF51">
    <property type="entry name" value="INACTIVE PHENOLPHTHIOCEROL SYNTHESIS POLYKETIDE SYNTHASE TYPE I PKS1-RELATED"/>
    <property type="match status" value="1"/>
</dbReference>
<dbReference type="SMART" id="SM01294">
    <property type="entry name" value="PKS_PP_betabranch"/>
    <property type="match status" value="4"/>
</dbReference>
<dbReference type="CDD" id="cd05195">
    <property type="entry name" value="enoyl_red"/>
    <property type="match status" value="1"/>
</dbReference>
<dbReference type="InterPro" id="IPR049551">
    <property type="entry name" value="PKS_DH_C"/>
</dbReference>
<feature type="domain" description="Ketosynthase family 3 (KS3)" evidence="12">
    <location>
        <begin position="4791"/>
        <end position="5201"/>
    </location>
</feature>
<feature type="domain" description="Ketosynthase family 3 (KS3)" evidence="12">
    <location>
        <begin position="33"/>
        <end position="463"/>
    </location>
</feature>
<feature type="region of interest" description="Disordered" evidence="10">
    <location>
        <begin position="3797"/>
        <end position="3818"/>
    </location>
</feature>
<dbReference type="Gene3D" id="3.10.129.110">
    <property type="entry name" value="Polyketide synthase dehydratase"/>
    <property type="match status" value="1"/>
</dbReference>
<dbReference type="PROSITE" id="PS50075">
    <property type="entry name" value="CARRIER"/>
    <property type="match status" value="4"/>
</dbReference>
<dbReference type="Gene3D" id="3.90.180.10">
    <property type="entry name" value="Medium-chain alcohol dehydrogenases, catalytic domain"/>
    <property type="match status" value="1"/>
</dbReference>
<evidence type="ECO:0000256" key="7">
    <source>
        <dbReference type="ARBA" id="ARBA00023268"/>
    </source>
</evidence>
<dbReference type="PROSITE" id="PS52019">
    <property type="entry name" value="PKS_MFAS_DH"/>
    <property type="match status" value="1"/>
</dbReference>
<dbReference type="SUPFAM" id="SSF55048">
    <property type="entry name" value="Probable ACP-binding domain of malonyl-CoA ACP transacylase"/>
    <property type="match status" value="4"/>
</dbReference>
<feature type="domain" description="Ketosynthase family 3 (KS3)" evidence="12">
    <location>
        <begin position="2850"/>
        <end position="3267"/>
    </location>
</feature>
<feature type="region of interest" description="N-terminal hotdog fold" evidence="9">
    <location>
        <begin position="3685"/>
        <end position="3808"/>
    </location>
</feature>
<feature type="active site" description="Proton acceptor; for dehydratase activity" evidence="9">
    <location>
        <position position="3717"/>
    </location>
</feature>
<gene>
    <name evidence="14" type="ORF">C8E87_0006</name>
</gene>
<dbReference type="SMART" id="SM00823">
    <property type="entry name" value="PKS_PP"/>
    <property type="match status" value="4"/>
</dbReference>
<dbReference type="InterPro" id="IPR016036">
    <property type="entry name" value="Malonyl_transacylase_ACP-bd"/>
</dbReference>
<dbReference type="GO" id="GO:0031177">
    <property type="term" value="F:phosphopantetheine binding"/>
    <property type="evidence" value="ECO:0007669"/>
    <property type="project" value="InterPro"/>
</dbReference>
<evidence type="ECO:0000259" key="12">
    <source>
        <dbReference type="PROSITE" id="PS52004"/>
    </source>
</evidence>
<dbReference type="Pfam" id="PF08240">
    <property type="entry name" value="ADH_N"/>
    <property type="match status" value="1"/>
</dbReference>
<protein>
    <submittedName>
        <fullName evidence="14">Acyl transferase domain-containing protein</fullName>
    </submittedName>
</protein>
<dbReference type="EMBL" id="SNWR01000001">
    <property type="protein sequence ID" value="TDO36448.1"/>
    <property type="molecule type" value="Genomic_DNA"/>
</dbReference>
<dbReference type="InterPro" id="IPR009081">
    <property type="entry name" value="PP-bd_ACP"/>
</dbReference>
<evidence type="ECO:0000259" key="11">
    <source>
        <dbReference type="PROSITE" id="PS50075"/>
    </source>
</evidence>
<dbReference type="GO" id="GO:0004315">
    <property type="term" value="F:3-oxoacyl-[acyl-carrier-protein] synthase activity"/>
    <property type="evidence" value="ECO:0007669"/>
    <property type="project" value="InterPro"/>
</dbReference>
<dbReference type="PROSITE" id="PS52004">
    <property type="entry name" value="KS3_2"/>
    <property type="match status" value="4"/>
</dbReference>
<dbReference type="InterPro" id="IPR036291">
    <property type="entry name" value="NAD(P)-bd_dom_sf"/>
</dbReference>
<dbReference type="InterPro" id="IPR036736">
    <property type="entry name" value="ACP-like_sf"/>
</dbReference>
<dbReference type="SMART" id="SM00825">
    <property type="entry name" value="PKS_KS"/>
    <property type="match status" value="4"/>
</dbReference>
<dbReference type="SUPFAM" id="SSF52151">
    <property type="entry name" value="FabD/lysophospholipase-like"/>
    <property type="match status" value="4"/>
</dbReference>
<evidence type="ECO:0000256" key="10">
    <source>
        <dbReference type="SAM" id="MobiDB-lite"/>
    </source>
</evidence>
<dbReference type="Pfam" id="PF16197">
    <property type="entry name" value="KAsynt_C_assoc"/>
    <property type="match status" value="4"/>
</dbReference>
<dbReference type="Gene3D" id="3.40.50.720">
    <property type="entry name" value="NAD(P)-binding Rossmann-like Domain"/>
    <property type="match status" value="6"/>
</dbReference>
<dbReference type="SUPFAM" id="SSF51735">
    <property type="entry name" value="NAD(P)-binding Rossmann-fold domains"/>
    <property type="match status" value="9"/>
</dbReference>
<keyword evidence="6" id="KW-0045">Antibiotic biosynthesis</keyword>
<evidence type="ECO:0000256" key="9">
    <source>
        <dbReference type="PROSITE-ProRule" id="PRU01363"/>
    </source>
</evidence>
<dbReference type="InterPro" id="IPR020806">
    <property type="entry name" value="PKS_PP-bd"/>
</dbReference>
<sequence>MAGDDKLREYLKLVTTNLRDANRRLRSIEEAAQEPIAIVSMACRLPGGVNDPEDYWRLLAAGTDTVTPLPDDRGYDLENLYHPDPGHPGTSYARSGGFMSGVDQFDAAFFGINPREAVAMDPQQRLLLEVTWELLERAGLDPAAVRGPGTGVFMGASNLDYFNLFDHASPEILQTLGGYLGTGNAMSVISGRLAYSFGLEGPAVSIDTACSSSLVAVHLACQALRQRECGLAVAGGITVIPSIGPFVMFSSQRALAPDGRCKPFAEAADGFGLAEGVGVLLLERLADARANGHQVLALIRGSAVNQDGASNGLSAPNGPSQRRVIRRALANARLSAEQVDAVEAHGTGTTLGDPIEAQALMATYGQDRPGGKPLWLGSVKSNIGHTQAAAGVAGIMKMVLAMRHGVLPRTLHVDAPSSHVDWTAGAIELLTSPQPWAADDRPRRAGVSAFGISGTNAHLILEEAPPEPEPEPSAPIGGVVPWVLSARTDRALTEQVARLREHVAGAAGDLDPVRVGRLLLSGRARLPHRAVFLGDGRDELLAALDDIDAVRGTTGAGTGGVVFVFPGQGAQWVGMGLALWESEPVFAAAMQRCASALAPLVDWSLREVLGDARALDRVDVVQPALWAMMISLADLWRHWGVEPAAVVGHSQGEIAAAVVAGGLSLNDGARAVVLRSKVIAAIAGQGGMVSVRAPLSEVTPLLEPFGLSIAAVNGPSQIVVAGPADGCDRFVAAHTALGARRIAVDYASHTAATEPLREQVERELADLAPMAGNVAFWSAVDAAITETAGLDAAYWYTNLRRTVRFADTVQALIAAGHRTFVELSPHPVLTMAVEAAADGLVVTGSLRRGEDTRRRFMHAVATLHAAGVEVDWTPALGDGPVRPVALPTYPFQHERYWPEPSAATGGLDGLDSAFWAAVQRQDAGVVLPALAALRDKRARSQVAAWRYRVGWTRLATPGSRLSGRWAVIGDDTGEWASALAAAGAEIVDSRSDRHATVVIPGTGPDCAARLLAVMQAGPETGRLWVVTSGAVEPVTDPWQAQLWGLGRVFGSESPDRWGGLIDVADPADAVPVLAGGNGENQVAIRSGGVYGLRLRPAPAPSGAGWRPTGTVLITGGTGALGVRVALWTAAEGAQRVVLLSRRGIAAPGAIDAVRQLADAGVAVEVVAADVADQAALEAVTARIPGLDAVVHTAGVLDDGMIASLTPERLQAVARAKVDAVRALDHATADRKLSAFVLFSSMAALVGSPGQGNYAAANAFLDAYAAHRRAQGVPMVSVGWGVWAGGGLADSDVVRSRRGMAGMDPEAAVTALAHVLDGDPYLAVAQIDWTELADGRGVPAWLSELPDLGPVTTSSLAAQLGQSAAAQRPAIVLDLVRRHAASVLGHADSGAVEAGAAFRDLGFDSLTAVELRNRLAAASGLTLPATLVFDFPTPQVLAEHLLAELTGTAAGAAPVTAAVALLDEPIAIVGMSCRFPGGVRSPEELWELLAAGEDGITSFPADRGWDTVVESSATGQGGFLDDVAGFDAAFFGISPREALAMDPQQRILLESAWQALEDAGIDPTGLRGSDTGVYMGTNGQDYGGLFAGPQTGGEGHLLTGNAASVLSGRLAYTLGLEGPAVSVDTACSSSLVALHLAGQALRSGECSMALVGGVTVMSTPQLFAEFSRQGGLAPDGRCKAFADAADGTGWGEGVGVLVVERLSDAHRHGHQVLAVVRGTAVNQDGASNGLSAPNGPSQQRVIRQALANAGLDATDIDAVEAHGTGTRLGDPIEAQALVATYGQDRPAERPLWLGSVKSNLGHTQAAAGVAGILKMVLAMRHGVLPRTLHVDEPSSHVDWSAGAVELLTSQRPWESGGRPRRAGVSSFGISGTNAHVILEEAGPSPVSESRVVPVVPWLVSARGERALEEQVARLREFPVADPVAVGRALAFGRALLPHRAVLVGSETVTGMATPDSRVALMFSGQGSQRPGMGLGLYEAFPVYAAAFDEVCAALDMPLREVIVGDSLDETSNTQPALFAVQVAVYRLLESWGITPAALGGHSIGLIAAAHVAGVLDLADAARLVKARGRLMQDLPAGGAMVALDASQAEAEALIAGYTDRVGVAAVNGPSSTVISGDEAVVEELAARWPGRSRRLNVSHAFHSPLMEPMLAEFAAVLSELTWHAPELPVVGGEVDQPEFWVRHAREAVPFHDMVTELSGHLFVEIGPDATLSAMAADAGVWLPVLRRDKDEPQAVLTALAGVHVHGGKVDWAAILGEGPARPMGLPAYPFQHERFWPQPSTVAGVDGLDAAFWDAVRRQDVDVVLPALASLRERQSRSQVAGWRYRLGWSRLTLPEGRLSGRWAVIGGGPEWAEALAAAGAEVVVADPAGPIPRGLTGGVVLAGTGPNCAARLLNVLQAWPDTGRLWVVTNGAVEPVTDPWQGQLWGLARVFGSESPDRWGGLIDASDPWEAVAVLAGRRGENQVSVRPEGVFGLRLRPAPVPSGPGWRPSGTVLITGGTGALGVRTSEWVASRGARRVVLASRRGIEAPEAVQAVARLTEAGVAVQLVAVDVANRSAVAALVGRIPGLDAVIHTAGVLDDAMIGSLTPDRLATVARAKIDAVLALDSATAGRDLSAFVVFSSMAALVGAPGQGNYAAANGFLDAFALHRRAQGGPMVSVGWGVWAGGGLADNDLVRGRANRSGLTGMDPAAAVTALAHALDGDGYLAVAQADWTRLLAGASGIPAWLSELPEAGEIVVPDSSLAARVGRASAEQRPAIVLAVVREGAATVLGHANAAAVQADAAFRDLGFDSLTAVELRNRLVSATGLSLPATLVFDYPTPRVLAEHLLAELTDAPAQMEPTAAAVALLDEPIAIVGMSCRFPGGVGSPQQLWELLAAGGDGITAFPVDRGWDAGLDASDTDRGGFLDDVAGFDAAFFGISPREAVAMDPQQRLLLESSWQALEDAGVDPTGLRGSDTGVYVGTNGQDYGALFAGPQTGGDGHLLTGNAASVISGRLAYTLGLEGPAVSVDTACSSSLVALHLAGQALRSGECGLALVGGVTVMSTPALFVEFSKQGGLAPDGRCKAFADAADGTGWGEGVGVLVVERLSDAHRRGHRVLAVVRGTAVNQDGASNGLTAPNGPSQQRVIRQALANAGLDAADVDAVEAHGTGTRLGDPIEAQALAATYGRHRPVERPLWLGSVKSNLGHTQAAAGVAGIIKMVLAMRNGVLPRTLHVDAPSSQVDWTDGTIQLLTSPRPWEAGGRPRRAGVSSFGISGTNAHVILEEPDAVPALEGPSLPLVPWVVSARSDQALAEQVARLHEFPAADPVDVGRALAFGRAQLPHRAVLIGSESVTGVAAADTRVALVFSGQGSQRPGMGLGLYEAFPAYAAAFDEVCVALDMPLRDVISGADLDRTEFTQPALFAVQVALFRLYESWGVTPAALGGHSIGLIAAAHVAGVLDLADAARLVKARGRLMQDLPAGGAMVALDASRAEAEALIAGYTDRVGVAAVNGPKSTVISGDEVVVGELAARWSGRSRRLKVSHAFHSPLMEPMLAEFAAVLSELAWHAPQLPVVGGEVDQPEFWVRHAREAVPFHDMVTELDGHVFVEIGPDATLSAMAADAGTWLPVLRRDRDEPQAALTALAGVHVHGGKVDWAAILGEGPARPVDSLPAYPFQHERYWPRTSGGWGGDVGALGLSSADHPLVGAAVWPADGDGVVLTGRLSLAAQPWLADHAVFGSVLLPGTAFVEMLVWAADQVGCAVVDELTLPTPLVIPAHGGAQVQIWVGDADDSGRRPVNVYSRREQSDAPWTRHATGVLTPEPVPATDPLTWPPSDAEPVDLTGLYPRLEQRGYGYGPAFRGLKALWKSATEVYAEVALPDQTEAESFGLHPALLDAATHAIGAGGLVEPGRALLPFAWNGVRLHASGAATLRVRLTPHEDTADAVRVAAFDPAGQPVLTAEALVLRELAATSAADPAAGTAQSLYTVELFPVPGATGPAETGGTQVTVWSPPTSEDTDVAAGVSAAVVATLARVQEWLADPATTESRLVVLTRGASDGADLAAAAVWGLVRSAQSEHPDRFVLLDTDGPDQPSGEVLGMVAAAGEPELLLRDGVLHARRLVRAAGGGLAVRVGERLAMSEPGALDNLTAVPYAQALAPLAGGQVRVAVHAQGLNFRDVLVGLGMYPDPGAVMGGELAGVVLEVASDVDTLAVGDRVFGVGAGLGPVVVTDARLVARVPGGWSLTDAASVPVVFLTAFYALRDLAGVRPGQRILIHAGAGGVGMAAIQLALAWGLEVYATASPGKWEVLYGLGVARERVASSRDLGFREKFAGGVDVVLNALTGEFIDASLDLLAPGGWFLEMGKADLRDPAGVNYRAFDVMEAGPDRLGEMLAELLDMFAGGGAELLPVTVFEVSRAVAALRYLQAARHVGKVVLRYPAPDPDGTVLITGGTGGLGSMLARHLVDTRAAGEVLLLSRQGPHAPGVPELVSHLARTGARVRLAVCDAADRAALATVLAGQRLTGVVHTAGVLDDATVESLTPERIATVLRAKVDGAWNLHELTRQAALTSFVMYSSAAATLGAAGQGNYAAANAFLDALAQHRQAAGLPGQSLAWGAWEAGAGMTATLDSADLARMRRGGVGALSREQGMALFDAAATDARPVLVPIRLDVAQLRRNGGAAVPALLRTLAGGTRRAAAVAGLSGELAGLTGPDRERTVLELVRAQAAVVLGHADSRAVDADVAFRDLGFDSLTAVELRNRLTAVSGLRLPATLVFDYPTPRVLTGYLVDELAGSSPRNAVAAPAAAPIDEPIAIVGMSCRFPGGVDSPRQLWDLLAAGGDGITAFPADRGWPETDGTDRGGFLTDVAGFDAGFFGISPREALAMDPQQRLLLESVWQALEDAGIDPTGLRGSDTGVYVGVAASGYGLGADVGEGHALTGSTTSVASGRVAYTLGLEGPAVSVDTACSSSLVALHLAGQALRSGECSLALAGGVTVMATPGIVVEFAHQGGLSPDGRCKAFSDEADGTGWSEGVGVLVLERLSDARRNGHQILAVVRGSAVNQDGASNGLTAPNGPSQQRVIRQALANAGLNPADVDAVEAHGTGTKLGDPIEAQALLATYGRDRSEDRPLWLGSVKSNIGHTQSAAGAAGVIKMVLAMRHGVLPRTLHVDEPSSHVDWSAGAVELLTSQRPWESGGRPRRAGVSSFGISGTNAHVILEEAGPSPVSESRVVPVVPWLVSARGERALEEQVSRLREFEAADPVAVGRALAFGRALLPYRAVLLGSEMVTGVAAADVRVALMFSGQGSQRPGMGEGLYEAFPVYAAAFDEVCAALDMPLRDVISGADLDRTEFTQPALFAVQVALFRLYESWGVTPAVLGGHSIGLIAAAHVAGVLDLADAARLVKARGGLMQDLPAGGAMVALDASQAEAEVLIAGHTDRVGVAAVNGPKSTVISGDEAVVEQLAARWPGRSRRLKVSHAFHSPLMEPMLAEFADVLAELTWHAPQIPVVGGEVDNPEFWVRHAREAVPFHDMVTELDGHLFVEIGPDATLSAMASDAGTWLPVLRRDRDETQAALTALAGVHVHGGQVDWSALLGSGPVPRLDLPTYAFQRERYWLQPSAPLDGLGAAFWEAVQRQDADVVLPALAGLRERRTRTEATAWRYRIGWTRLAAPGTRLSGKWAVIGDDSGRWASALATAGAEVVTGELPADLTGGVVLPGTGPDCTARLLDVMQTWHGSGRLWVVTQGAVAPVTDPWQGQLWGLGRVFGSEQPDRWGGLIDVPDRIGGLAGSDVAADVVRLLGGEHGETQMAVRPDGVFGLRLRAAPVPSGVGWRPSGTVLITGGTGALGARVASWALSEGARRVVLASRRGIAAPGAAAVVQQLTGSGAAVEVVVVDVADRSAVSALVARIPDLDAVLHAAGVLDDGMIGSLTPERLGTVARAKVDAVLALDEATSDRRLSAFVLFSSVAALVGAAGQGNYAAANAFLDAYAQQRRAQGVPMVSVGWGAWAGDGMAHDRGNRSGIAGMDPAVAVAALAHALAGNDGYLVVARIDWSQLAGAGGVPAWLSELPDVPRVATRESSLASLVGQAAPAQRQPIVLAAVREHAAVVLGHADAAAVGAGSAFRDLGFDSLTAVELRNRLASATGLSLPATLAFDYPTPLVLTDHLCRQLAGDETEDAAPTVLDEINKLENSLTALAAEDSGTELRKEVTERLKALLSTWRDVDRGGEESVLERLQDASDDDLFDFLDNR</sequence>
<dbReference type="Pfam" id="PF08990">
    <property type="entry name" value="Docking"/>
    <property type="match status" value="1"/>
</dbReference>
<dbReference type="CDD" id="cd08952">
    <property type="entry name" value="KR_1_SDR_x"/>
    <property type="match status" value="3"/>
</dbReference>
<evidence type="ECO:0000313" key="14">
    <source>
        <dbReference type="EMBL" id="TDO36448.1"/>
    </source>
</evidence>
<dbReference type="SMART" id="SM00826">
    <property type="entry name" value="PKS_DH"/>
    <property type="match status" value="1"/>
</dbReference>
<feature type="domain" description="PKS/mFAS DH" evidence="13">
    <location>
        <begin position="3685"/>
        <end position="3957"/>
    </location>
</feature>
<evidence type="ECO:0000256" key="1">
    <source>
        <dbReference type="ARBA" id="ARBA00001957"/>
    </source>
</evidence>
<dbReference type="Pfam" id="PF00109">
    <property type="entry name" value="ketoacyl-synt"/>
    <property type="match status" value="4"/>
</dbReference>
<feature type="domain" description="Carrier" evidence="11">
    <location>
        <begin position="2757"/>
        <end position="2832"/>
    </location>
</feature>
<feature type="region of interest" description="C-terminal hotdog fold" evidence="9">
    <location>
        <begin position="3819"/>
        <end position="3957"/>
    </location>
</feature>
<evidence type="ECO:0000259" key="13">
    <source>
        <dbReference type="PROSITE" id="PS52019"/>
    </source>
</evidence>
<dbReference type="InterPro" id="IPR016039">
    <property type="entry name" value="Thiolase-like"/>
</dbReference>
<dbReference type="InterPro" id="IPR042104">
    <property type="entry name" value="PKS_dehydratase_sf"/>
</dbReference>
<evidence type="ECO:0000256" key="5">
    <source>
        <dbReference type="ARBA" id="ARBA00022679"/>
    </source>
</evidence>
<reference evidence="14 15" key="1">
    <citation type="submission" date="2019-03" db="EMBL/GenBank/DDBJ databases">
        <title>Sequencing the genomes of 1000 actinobacteria strains.</title>
        <authorList>
            <person name="Klenk H.-P."/>
        </authorList>
    </citation>
    <scope>NUCLEOTIDE SEQUENCE [LARGE SCALE GENOMIC DNA]</scope>
    <source>
        <strain evidence="14 15">DSM 43805</strain>
    </source>
</reference>
<dbReference type="SUPFAM" id="SSF50129">
    <property type="entry name" value="GroES-like"/>
    <property type="match status" value="1"/>
</dbReference>
<dbReference type="Pfam" id="PF08659">
    <property type="entry name" value="KR"/>
    <property type="match status" value="4"/>
</dbReference>
<organism evidence="14 15">
    <name type="scientific">Paractinoplanes brasiliensis</name>
    <dbReference type="NCBI Taxonomy" id="52695"/>
    <lineage>
        <taxon>Bacteria</taxon>
        <taxon>Bacillati</taxon>
        <taxon>Actinomycetota</taxon>
        <taxon>Actinomycetes</taxon>
        <taxon>Micromonosporales</taxon>
        <taxon>Micromonosporaceae</taxon>
        <taxon>Paractinoplanes</taxon>
    </lineage>
</organism>
<evidence type="ECO:0000256" key="6">
    <source>
        <dbReference type="ARBA" id="ARBA00023194"/>
    </source>
</evidence>
<dbReference type="InterPro" id="IPR020841">
    <property type="entry name" value="PKS_Beta-ketoAc_synthase_dom"/>
</dbReference>
<feature type="domain" description="Carrier" evidence="11">
    <location>
        <begin position="1369"/>
        <end position="1444"/>
    </location>
</feature>
<dbReference type="InterPro" id="IPR001227">
    <property type="entry name" value="Ac_transferase_dom_sf"/>
</dbReference>
<feature type="domain" description="Ketosynthase family 3 (KS3)" evidence="12">
    <location>
        <begin position="1462"/>
        <end position="1879"/>
    </location>
</feature>
<dbReference type="InterPro" id="IPR018201">
    <property type="entry name" value="Ketoacyl_synth_AS"/>
</dbReference>
<dbReference type="FunFam" id="3.40.47.10:FF:000019">
    <property type="entry name" value="Polyketide synthase type I"/>
    <property type="match status" value="4"/>
</dbReference>
<keyword evidence="4" id="KW-0597">Phosphoprotein</keyword>
<keyword evidence="7" id="KW-0511">Multifunctional enzyme</keyword>
<dbReference type="NCBIfam" id="NF045894">
    <property type="entry name" value="PKS_plus_SDR"/>
    <property type="match status" value="1"/>
</dbReference>
<dbReference type="RefSeq" id="WP_279536845.1">
    <property type="nucleotide sequence ID" value="NZ_SNWR01000001.1"/>
</dbReference>
<dbReference type="Pfam" id="PF02801">
    <property type="entry name" value="Ketoacyl-synt_C"/>
    <property type="match status" value="4"/>
</dbReference>
<dbReference type="GO" id="GO:0016491">
    <property type="term" value="F:oxidoreductase activity"/>
    <property type="evidence" value="ECO:0007669"/>
    <property type="project" value="InterPro"/>
</dbReference>
<dbReference type="Pfam" id="PF13602">
    <property type="entry name" value="ADH_zinc_N_2"/>
    <property type="match status" value="1"/>
</dbReference>
<name>A0A4V3C772_9ACTN</name>
<dbReference type="InterPro" id="IPR032821">
    <property type="entry name" value="PKS_assoc"/>
</dbReference>
<dbReference type="SMART" id="SM00822">
    <property type="entry name" value="PKS_KR"/>
    <property type="match status" value="4"/>
</dbReference>
<dbReference type="SMART" id="SM00829">
    <property type="entry name" value="PKS_ER"/>
    <property type="match status" value="1"/>
</dbReference>
<keyword evidence="15" id="KW-1185">Reference proteome</keyword>
<evidence type="ECO:0000256" key="3">
    <source>
        <dbReference type="ARBA" id="ARBA00022450"/>
    </source>
</evidence>
<dbReference type="PROSITE" id="PS00606">
    <property type="entry name" value="KS3_1"/>
    <property type="match status" value="4"/>
</dbReference>
<dbReference type="InterPro" id="IPR049552">
    <property type="entry name" value="PKS_DH_N"/>
</dbReference>
<dbReference type="InterPro" id="IPR013154">
    <property type="entry name" value="ADH-like_N"/>
</dbReference>
<feature type="domain" description="Carrier" evidence="11">
    <location>
        <begin position="4698"/>
        <end position="4773"/>
    </location>
</feature>
<proteinExistence type="predicted"/>
<dbReference type="GO" id="GO:0004312">
    <property type="term" value="F:fatty acid synthase activity"/>
    <property type="evidence" value="ECO:0007669"/>
    <property type="project" value="TreeGrafter"/>
</dbReference>
<dbReference type="InterPro" id="IPR049900">
    <property type="entry name" value="PKS_mFAS_DH"/>
</dbReference>
<dbReference type="GO" id="GO:0033068">
    <property type="term" value="P:macrolide biosynthetic process"/>
    <property type="evidence" value="ECO:0007669"/>
    <property type="project" value="UniProtKB-ARBA"/>
</dbReference>
<evidence type="ECO:0000256" key="2">
    <source>
        <dbReference type="ARBA" id="ARBA00004792"/>
    </source>
</evidence>
<dbReference type="Gene3D" id="3.40.366.10">
    <property type="entry name" value="Malonyl-Coenzyme A Acyl Carrier Protein, domain 2"/>
    <property type="match status" value="4"/>
</dbReference>
<evidence type="ECO:0000256" key="8">
    <source>
        <dbReference type="ARBA" id="ARBA00023315"/>
    </source>
</evidence>
<accession>A0A4V3C772</accession>
<dbReference type="PROSITE" id="PS00012">
    <property type="entry name" value="PHOSPHOPANTETHEINE"/>
    <property type="match status" value="4"/>
</dbReference>
<keyword evidence="8" id="KW-0012">Acyltransferase</keyword>
<keyword evidence="5 14" id="KW-0808">Transferase</keyword>
<dbReference type="Pfam" id="PF21089">
    <property type="entry name" value="PKS_DH_N"/>
    <property type="match status" value="1"/>
</dbReference>
<dbReference type="InterPro" id="IPR013968">
    <property type="entry name" value="PKS_KR"/>
</dbReference>
<dbReference type="InterPro" id="IPR016035">
    <property type="entry name" value="Acyl_Trfase/lysoPLipase"/>
</dbReference>
<dbReference type="InterPro" id="IPR014030">
    <property type="entry name" value="Ketoacyl_synth_N"/>
</dbReference>
<dbReference type="CDD" id="cd08956">
    <property type="entry name" value="KR_3_FAS_SDR_x"/>
    <property type="match status" value="1"/>
</dbReference>
<dbReference type="CDD" id="cd00833">
    <property type="entry name" value="PKS"/>
    <property type="match status" value="4"/>
</dbReference>
<keyword evidence="3" id="KW-0596">Phosphopantetheine</keyword>
<dbReference type="InterPro" id="IPR015083">
    <property type="entry name" value="NorB/c/GfsB-D-like_docking"/>
</dbReference>
<dbReference type="InterPro" id="IPR057326">
    <property type="entry name" value="KR_dom"/>
</dbReference>
<dbReference type="InterPro" id="IPR020843">
    <property type="entry name" value="ER"/>
</dbReference>
<dbReference type="SUPFAM" id="SSF53901">
    <property type="entry name" value="Thiolase-like"/>
    <property type="match status" value="4"/>
</dbReference>
<dbReference type="Gene3D" id="1.10.1200.10">
    <property type="entry name" value="ACP-like"/>
    <property type="match status" value="4"/>
</dbReference>
<dbReference type="InterPro" id="IPR014031">
    <property type="entry name" value="Ketoacyl_synth_C"/>
</dbReference>